<evidence type="ECO:0000259" key="3">
    <source>
        <dbReference type="Pfam" id="PF13731"/>
    </source>
</evidence>
<dbReference type="Proteomes" id="UP000297725">
    <property type="component" value="Unassembled WGS sequence"/>
</dbReference>
<dbReference type="AlphaFoldDB" id="A0AAJ5EDE9"/>
<gene>
    <name evidence="5" type="ORF">E4031_08685</name>
    <name evidence="4" type="ORF">E4Z98_09055</name>
</gene>
<dbReference type="Pfam" id="PF13731">
    <property type="entry name" value="WxL"/>
    <property type="match status" value="1"/>
</dbReference>
<feature type="chain" id="PRO_5042617424" evidence="2">
    <location>
        <begin position="24"/>
        <end position="259"/>
    </location>
</feature>
<dbReference type="EMBL" id="SRHU01000032">
    <property type="protein sequence ID" value="TFZ39616.1"/>
    <property type="molecule type" value="Genomic_DNA"/>
</dbReference>
<proteinExistence type="predicted"/>
<evidence type="ECO:0000313" key="7">
    <source>
        <dbReference type="Proteomes" id="UP000297725"/>
    </source>
</evidence>
<dbReference type="RefSeq" id="WP_135255061.1">
    <property type="nucleotide sequence ID" value="NZ_CP038865.1"/>
</dbReference>
<evidence type="ECO:0000313" key="5">
    <source>
        <dbReference type="EMBL" id="TFZ39616.1"/>
    </source>
</evidence>
<evidence type="ECO:0000313" key="6">
    <source>
        <dbReference type="Proteomes" id="UP000296883"/>
    </source>
</evidence>
<evidence type="ECO:0000256" key="2">
    <source>
        <dbReference type="SAM" id="SignalP"/>
    </source>
</evidence>
<keyword evidence="6" id="KW-1185">Reference proteome</keyword>
<evidence type="ECO:0000256" key="1">
    <source>
        <dbReference type="SAM" id="MobiDB-lite"/>
    </source>
</evidence>
<dbReference type="Proteomes" id="UP000296883">
    <property type="component" value="Chromosome"/>
</dbReference>
<organism evidence="5 7">
    <name type="scientific">Vagococcus xieshaowenii</name>
    <dbReference type="NCBI Taxonomy" id="2562451"/>
    <lineage>
        <taxon>Bacteria</taxon>
        <taxon>Bacillati</taxon>
        <taxon>Bacillota</taxon>
        <taxon>Bacilli</taxon>
        <taxon>Lactobacillales</taxon>
        <taxon>Enterococcaceae</taxon>
        <taxon>Vagococcus</taxon>
    </lineage>
</organism>
<keyword evidence="2" id="KW-0732">Signal</keyword>
<sequence>MKKINPSLLALWLVSSFTTVAFAQEDSSSITSNGHVQFIPSEDTTLPLHPENPDPEVPVSPWNPTDPEGKPEPGTPGPLSIDFVSTFDFGTNEISNKDQTYYANPQYYANDEGTAVDTDKKTANYLQVTDLRGGASGWRLTVKQLAQFENQAAKYPVLDGAEIRLVESQATSNVTDDTQRPTAHDVALTPGEMSVVMQADSGEGFGTWLDSWGKIDTLPDGREKNTGVQFFIPGSTPKDAVNYQTEFVWTLTDAPDSQL</sequence>
<feature type="region of interest" description="Disordered" evidence="1">
    <location>
        <begin position="40"/>
        <end position="77"/>
    </location>
</feature>
<dbReference type="InterPro" id="IPR027994">
    <property type="entry name" value="WxL_dom"/>
</dbReference>
<name>A0AAJ5EDE9_9ENTE</name>
<feature type="domain" description="WxL" evidence="3">
    <location>
        <begin position="27"/>
        <end position="255"/>
    </location>
</feature>
<reference evidence="5 7" key="1">
    <citation type="submission" date="2019-03" db="EMBL/GenBank/DDBJ databases">
        <title>Vagococcus sp. was isolated fron gut of Carduelis flavirostris.</title>
        <authorList>
            <person name="Ge Y."/>
        </authorList>
    </citation>
    <scope>NUCLEOTIDE SEQUENCE [LARGE SCALE GENOMIC DNA]</scope>
    <source>
        <strain evidence="5 7">CF-210</strain>
    </source>
</reference>
<accession>A0AAJ5EDE9</accession>
<dbReference type="EMBL" id="CP038865">
    <property type="protein sequence ID" value="QCA29457.1"/>
    <property type="molecule type" value="Genomic_DNA"/>
</dbReference>
<feature type="signal peptide" evidence="2">
    <location>
        <begin position="1"/>
        <end position="23"/>
    </location>
</feature>
<reference evidence="4 6" key="2">
    <citation type="journal article" date="2020" name="Int. J. Syst. Evol. Microbiol.">
        <title>Vagococcus xieshaowenii sp. nov., isolated from snow finch (Montifringilla taczanowskii) cloacal content.</title>
        <authorList>
            <person name="Ge Y."/>
            <person name="Yang J."/>
            <person name="Lai X.H."/>
            <person name="Zhang G."/>
            <person name="Jin D."/>
            <person name="Lu S."/>
            <person name="Wang B."/>
            <person name="Huang Y."/>
            <person name="Huang Y."/>
            <person name="Ren Z."/>
            <person name="Zhang X."/>
            <person name="Xu J."/>
        </authorList>
    </citation>
    <scope>NUCLEOTIDE SEQUENCE [LARGE SCALE GENOMIC DNA]</scope>
    <source>
        <strain evidence="4">Personal::cf-49</strain>
        <strain evidence="6">personal::cf-49</strain>
    </source>
</reference>
<protein>
    <submittedName>
        <fullName evidence="5">WxL domain-containing protein</fullName>
    </submittedName>
</protein>
<evidence type="ECO:0000313" key="4">
    <source>
        <dbReference type="EMBL" id="QCA29457.1"/>
    </source>
</evidence>